<keyword evidence="3" id="KW-1185">Reference proteome</keyword>
<dbReference type="InterPro" id="IPR005531">
    <property type="entry name" value="Asp23"/>
</dbReference>
<dbReference type="PANTHER" id="PTHR34297">
    <property type="entry name" value="HYPOTHETICAL CYTOSOLIC PROTEIN-RELATED"/>
    <property type="match status" value="1"/>
</dbReference>
<protein>
    <submittedName>
        <fullName evidence="2">Asp23/Gls24 family envelope stress response protein</fullName>
    </submittedName>
</protein>
<evidence type="ECO:0000313" key="2">
    <source>
        <dbReference type="EMBL" id="MXP76379.1"/>
    </source>
</evidence>
<comment type="caution">
    <text evidence="2">The sequence shown here is derived from an EMBL/GenBank/DDBJ whole genome shotgun (WGS) entry which is preliminary data.</text>
</comment>
<dbReference type="RefSeq" id="WP_159751518.1">
    <property type="nucleotide sequence ID" value="NZ_CASZNZ010000019.1"/>
</dbReference>
<evidence type="ECO:0000313" key="3">
    <source>
        <dbReference type="Proteomes" id="UP000460412"/>
    </source>
</evidence>
<dbReference type="PANTHER" id="PTHR34297:SF2">
    <property type="entry name" value="ASP23_GLS24 FAMILY ENVELOPE STRESS RESPONSE PROTEIN"/>
    <property type="match status" value="1"/>
</dbReference>
<gene>
    <name evidence="2" type="ORF">GN277_13545</name>
</gene>
<accession>A0A7X3MHC5</accession>
<dbReference type="Proteomes" id="UP000460412">
    <property type="component" value="Unassembled WGS sequence"/>
</dbReference>
<name>A0A7X3MHC5_9FIRM</name>
<evidence type="ECO:0000256" key="1">
    <source>
        <dbReference type="ARBA" id="ARBA00005721"/>
    </source>
</evidence>
<dbReference type="AlphaFoldDB" id="A0A7X3MHC5"/>
<comment type="similarity">
    <text evidence="1">Belongs to the asp23 family.</text>
</comment>
<dbReference type="EMBL" id="WUQX01000001">
    <property type="protein sequence ID" value="MXP76379.1"/>
    <property type="molecule type" value="Genomic_DNA"/>
</dbReference>
<organism evidence="2 3">
    <name type="scientific">Sporofaciens musculi</name>
    <dbReference type="NCBI Taxonomy" id="2681861"/>
    <lineage>
        <taxon>Bacteria</taxon>
        <taxon>Bacillati</taxon>
        <taxon>Bacillota</taxon>
        <taxon>Clostridia</taxon>
        <taxon>Lachnospirales</taxon>
        <taxon>Lachnospiraceae</taxon>
        <taxon>Sporofaciens</taxon>
    </lineage>
</organism>
<dbReference type="Pfam" id="PF03780">
    <property type="entry name" value="Asp23"/>
    <property type="match status" value="1"/>
</dbReference>
<proteinExistence type="inferred from homology"/>
<sequence>MKGCMSTDLGIVTIDPEVIAKYAGTVAVECFGIVGMAAVNVKDGLVHLLKRESLTKGIRVAISDENHISIDFHIVVAYGVSISAVTDNLISNVKYKVERFSGMPVDKINIYIEGVRVID</sequence>
<reference evidence="2 3" key="1">
    <citation type="submission" date="2019-12" db="EMBL/GenBank/DDBJ databases">
        <title>Sporaefaciens musculi gen. nov., sp. nov., a novel bacterium isolated from the caecum of an obese mouse.</title>
        <authorList>
            <person name="Rasmussen T.S."/>
            <person name="Streidl T."/>
            <person name="Hitch T.C.A."/>
            <person name="Wortmann E."/>
            <person name="Deptula P."/>
            <person name="Hansen M."/>
            <person name="Nielsen D.S."/>
            <person name="Clavel T."/>
            <person name="Vogensen F.K."/>
        </authorList>
    </citation>
    <scope>NUCLEOTIDE SEQUENCE [LARGE SCALE GENOMIC DNA]</scope>
    <source>
        <strain evidence="2 3">WCA-9-b2</strain>
    </source>
</reference>